<dbReference type="Gene3D" id="2.170.130.10">
    <property type="entry name" value="TonB-dependent receptor, plug domain"/>
    <property type="match status" value="1"/>
</dbReference>
<evidence type="ECO:0000256" key="10">
    <source>
        <dbReference type="PROSITE-ProRule" id="PRU01360"/>
    </source>
</evidence>
<evidence type="ECO:0000256" key="6">
    <source>
        <dbReference type="ARBA" id="ARBA00023077"/>
    </source>
</evidence>
<dbReference type="InterPro" id="IPR039426">
    <property type="entry name" value="TonB-dep_rcpt-like"/>
</dbReference>
<keyword evidence="16" id="KW-1185">Reference proteome</keyword>
<feature type="chain" id="PRO_5035276692" evidence="12">
    <location>
        <begin position="18"/>
        <end position="684"/>
    </location>
</feature>
<dbReference type="Pfam" id="PF07715">
    <property type="entry name" value="Plug"/>
    <property type="match status" value="1"/>
</dbReference>
<evidence type="ECO:0000256" key="2">
    <source>
        <dbReference type="ARBA" id="ARBA00022448"/>
    </source>
</evidence>
<dbReference type="InterPro" id="IPR000531">
    <property type="entry name" value="Beta-barrel_TonB"/>
</dbReference>
<dbReference type="Gene3D" id="2.40.170.20">
    <property type="entry name" value="TonB-dependent receptor, beta-barrel domain"/>
    <property type="match status" value="1"/>
</dbReference>
<dbReference type="AlphaFoldDB" id="A0A8A4TPG9"/>
<feature type="domain" description="TonB-dependent receptor-like beta-barrel" evidence="13">
    <location>
        <begin position="237"/>
        <end position="642"/>
    </location>
</feature>
<evidence type="ECO:0000256" key="5">
    <source>
        <dbReference type="ARBA" id="ARBA00022729"/>
    </source>
</evidence>
<dbReference type="PANTHER" id="PTHR30069">
    <property type="entry name" value="TONB-DEPENDENT OUTER MEMBRANE RECEPTOR"/>
    <property type="match status" value="1"/>
</dbReference>
<evidence type="ECO:0000256" key="1">
    <source>
        <dbReference type="ARBA" id="ARBA00004571"/>
    </source>
</evidence>
<protein>
    <submittedName>
        <fullName evidence="15">TonB-dependent receptor</fullName>
    </submittedName>
</protein>
<comment type="similarity">
    <text evidence="10 11">Belongs to the TonB-dependent receptor family.</text>
</comment>
<name>A0A8A4TPG9_SULCO</name>
<keyword evidence="9 10" id="KW-0998">Cell outer membrane</keyword>
<evidence type="ECO:0000256" key="4">
    <source>
        <dbReference type="ARBA" id="ARBA00022692"/>
    </source>
</evidence>
<dbReference type="InterPro" id="IPR037066">
    <property type="entry name" value="Plug_dom_sf"/>
</dbReference>
<dbReference type="RefSeq" id="WP_237381458.1">
    <property type="nucleotide sequence ID" value="NZ_CP071793.1"/>
</dbReference>
<evidence type="ECO:0000313" key="15">
    <source>
        <dbReference type="EMBL" id="QTD51327.1"/>
    </source>
</evidence>
<keyword evidence="7 10" id="KW-0472">Membrane</keyword>
<dbReference type="GO" id="GO:0009279">
    <property type="term" value="C:cell outer membrane"/>
    <property type="evidence" value="ECO:0007669"/>
    <property type="project" value="UniProtKB-SubCell"/>
</dbReference>
<evidence type="ECO:0000313" key="16">
    <source>
        <dbReference type="Proteomes" id="UP000663929"/>
    </source>
</evidence>
<evidence type="ECO:0000259" key="14">
    <source>
        <dbReference type="Pfam" id="PF07715"/>
    </source>
</evidence>
<dbReference type="KEGG" id="scor:J3U87_02565"/>
<dbReference type="PROSITE" id="PS52016">
    <property type="entry name" value="TONB_DEPENDENT_REC_3"/>
    <property type="match status" value="1"/>
</dbReference>
<keyword evidence="8 15" id="KW-0675">Receptor</keyword>
<gene>
    <name evidence="15" type="ORF">J3U87_02565</name>
</gene>
<evidence type="ECO:0000259" key="13">
    <source>
        <dbReference type="Pfam" id="PF00593"/>
    </source>
</evidence>
<organism evidence="15 16">
    <name type="scientific">Sulfidibacter corallicola</name>
    <dbReference type="NCBI Taxonomy" id="2818388"/>
    <lineage>
        <taxon>Bacteria</taxon>
        <taxon>Pseudomonadati</taxon>
        <taxon>Acidobacteriota</taxon>
        <taxon>Holophagae</taxon>
        <taxon>Acanthopleuribacterales</taxon>
        <taxon>Acanthopleuribacteraceae</taxon>
        <taxon>Sulfidibacter</taxon>
    </lineage>
</organism>
<evidence type="ECO:0000256" key="8">
    <source>
        <dbReference type="ARBA" id="ARBA00023170"/>
    </source>
</evidence>
<dbReference type="SUPFAM" id="SSF56935">
    <property type="entry name" value="Porins"/>
    <property type="match status" value="1"/>
</dbReference>
<keyword evidence="2 10" id="KW-0813">Transport</keyword>
<evidence type="ECO:0000256" key="3">
    <source>
        <dbReference type="ARBA" id="ARBA00022452"/>
    </source>
</evidence>
<evidence type="ECO:0000256" key="9">
    <source>
        <dbReference type="ARBA" id="ARBA00023237"/>
    </source>
</evidence>
<evidence type="ECO:0000256" key="7">
    <source>
        <dbReference type="ARBA" id="ARBA00023136"/>
    </source>
</evidence>
<dbReference type="InterPro" id="IPR036942">
    <property type="entry name" value="Beta-barrel_TonB_sf"/>
</dbReference>
<dbReference type="InterPro" id="IPR012910">
    <property type="entry name" value="Plug_dom"/>
</dbReference>
<dbReference type="Proteomes" id="UP000663929">
    <property type="component" value="Chromosome"/>
</dbReference>
<feature type="domain" description="TonB-dependent receptor plug" evidence="14">
    <location>
        <begin position="56"/>
        <end position="159"/>
    </location>
</feature>
<dbReference type="Pfam" id="PF00593">
    <property type="entry name" value="TonB_dep_Rec_b-barrel"/>
    <property type="match status" value="1"/>
</dbReference>
<keyword evidence="6 11" id="KW-0798">TonB box</keyword>
<keyword evidence="3 10" id="KW-1134">Transmembrane beta strand</keyword>
<accession>A0A8A4TPG9</accession>
<keyword evidence="5 12" id="KW-0732">Signal</keyword>
<dbReference type="GO" id="GO:0015344">
    <property type="term" value="F:siderophore uptake transmembrane transporter activity"/>
    <property type="evidence" value="ECO:0007669"/>
    <property type="project" value="TreeGrafter"/>
</dbReference>
<reference evidence="15" key="1">
    <citation type="submission" date="2021-03" db="EMBL/GenBank/DDBJ databases">
        <title>Acanthopleuribacteraceae sp. M133.</title>
        <authorList>
            <person name="Wang G."/>
        </authorList>
    </citation>
    <scope>NUCLEOTIDE SEQUENCE</scope>
    <source>
        <strain evidence="15">M133</strain>
    </source>
</reference>
<feature type="signal peptide" evidence="12">
    <location>
        <begin position="1"/>
        <end position="17"/>
    </location>
</feature>
<keyword evidence="4 10" id="KW-0812">Transmembrane</keyword>
<sequence length="684" mass="76639">MRWMIAMAATMAFFAWAAEPGSERAVVDASSEPARQGPAVEEHLVVTAQFSPESAKDSVYEVKVLDEAHIRRTASLTLRELLIQQPTLRLQQHTVFGTGLSLNGISGENVKILRDGVPVIGRLNGTLDLEQIDLNGVRQVEMIEGPVSVYYGTDALAGVINLISAEPRGQTPQVALSGQFRDTGEQVQRVEAGVGKGDWHIAIHGGGHQFDGSGQIDESRRQVWAERDQEHAGARVTRYLGALRLRYAADFFDETLTDQGEFSDGIARDAAYRTTRRDHSIGLRGDLGRYIYLDALVAYNDYERNKTTTEVSQETGERSAYTGRGAFDRNAFEQRLVRVMATGRSWSPKMQVQLGAEFERESGEGGRILDGAQSTETRALFAGLRWQPAPAWQIQPAVRLIDHETYDAPSTPALHVLYSPDDRWQGRFAYARGFRGPSLKELFLDFSMPAGPVRYHIHGNQDLEAERGHHLRLQMARSGSTAGYEWRLTGNAFFNDIDDRITLSTLTPDPDQPGTLTRHYINLMRYKSRGAELATELTGSGWRGKLSLTREETRDQLAEDQQLTPFSGSWQVGFECHRDLVPDRLSLALFHQYQGRHEGYLTDRETGQPSKIELDDFHMLHTGLTWDTGLRDLRLQLGVRNLLDVTDQETIEAASGQAHAEHRIDWGRTYYAGVQWRSGWGASR</sequence>
<evidence type="ECO:0000256" key="12">
    <source>
        <dbReference type="SAM" id="SignalP"/>
    </source>
</evidence>
<dbReference type="PANTHER" id="PTHR30069:SF29">
    <property type="entry name" value="HEMOGLOBIN AND HEMOGLOBIN-HAPTOGLOBIN-BINDING PROTEIN 1-RELATED"/>
    <property type="match status" value="1"/>
</dbReference>
<dbReference type="EMBL" id="CP071793">
    <property type="protein sequence ID" value="QTD51327.1"/>
    <property type="molecule type" value="Genomic_DNA"/>
</dbReference>
<comment type="subcellular location">
    <subcellularLocation>
        <location evidence="1 10">Cell outer membrane</location>
        <topology evidence="1 10">Multi-pass membrane protein</topology>
    </subcellularLocation>
</comment>
<proteinExistence type="inferred from homology"/>
<dbReference type="GO" id="GO:0044718">
    <property type="term" value="P:siderophore transmembrane transport"/>
    <property type="evidence" value="ECO:0007669"/>
    <property type="project" value="TreeGrafter"/>
</dbReference>
<evidence type="ECO:0000256" key="11">
    <source>
        <dbReference type="RuleBase" id="RU003357"/>
    </source>
</evidence>